<proteinExistence type="predicted"/>
<evidence type="ECO:0000256" key="6">
    <source>
        <dbReference type="ARBA" id="ARBA00022967"/>
    </source>
</evidence>
<keyword evidence="5" id="KW-0653">Protein transport</keyword>
<dbReference type="InterPro" id="IPR044722">
    <property type="entry name" value="SecA_SF2_C"/>
</dbReference>
<feature type="non-terminal residue" evidence="10">
    <location>
        <position position="79"/>
    </location>
</feature>
<dbReference type="InterPro" id="IPR020937">
    <property type="entry name" value="SecA_CS"/>
</dbReference>
<keyword evidence="4" id="KW-0067">ATP-binding</keyword>
<dbReference type="Gene3D" id="3.40.50.300">
    <property type="entry name" value="P-loop containing nucleotide triphosphate hydrolases"/>
    <property type="match status" value="1"/>
</dbReference>
<dbReference type="GO" id="GO:0031522">
    <property type="term" value="C:cell envelope Sec protein transport complex"/>
    <property type="evidence" value="ECO:0007669"/>
    <property type="project" value="TreeGrafter"/>
</dbReference>
<dbReference type="Proteomes" id="UP001206878">
    <property type="component" value="Unassembled WGS sequence"/>
</dbReference>
<reference evidence="10" key="1">
    <citation type="submission" date="2022-07" db="EMBL/GenBank/DDBJ databases">
        <title>Diversity of ethanolamine utilization by human commensal Escherichia coli.</title>
        <authorList>
            <person name="Jubelin G."/>
        </authorList>
    </citation>
    <scope>NUCLEOTIDE SEQUENCE</scope>
    <source>
        <strain evidence="10">S1</strain>
    </source>
</reference>
<evidence type="ECO:0000313" key="11">
    <source>
        <dbReference type="Proteomes" id="UP001206878"/>
    </source>
</evidence>
<comment type="caution">
    <text evidence="10">The sequence shown here is derived from an EMBL/GenBank/DDBJ whole genome shotgun (WGS) entry which is preliminary data.</text>
</comment>
<dbReference type="GO" id="GO:0043952">
    <property type="term" value="P:protein transport by the Sec complex"/>
    <property type="evidence" value="ECO:0007669"/>
    <property type="project" value="TreeGrafter"/>
</dbReference>
<feature type="domain" description="SecA family profile" evidence="9">
    <location>
        <begin position="1"/>
        <end position="79"/>
    </location>
</feature>
<dbReference type="InterPro" id="IPR027417">
    <property type="entry name" value="P-loop_NTPase"/>
</dbReference>
<dbReference type="AlphaFoldDB" id="A0AAW5MZS8"/>
<evidence type="ECO:0000256" key="7">
    <source>
        <dbReference type="ARBA" id="ARBA00023010"/>
    </source>
</evidence>
<keyword evidence="8" id="KW-0472">Membrane</keyword>
<protein>
    <recommendedName>
        <fullName evidence="9">SecA family profile domain-containing protein</fullName>
    </recommendedName>
</protein>
<keyword evidence="2" id="KW-1003">Cell membrane</keyword>
<dbReference type="PROSITE" id="PS51196">
    <property type="entry name" value="SECA_MOTOR_DEAD"/>
    <property type="match status" value="1"/>
</dbReference>
<evidence type="ECO:0000256" key="8">
    <source>
        <dbReference type="ARBA" id="ARBA00023136"/>
    </source>
</evidence>
<dbReference type="SUPFAM" id="SSF52540">
    <property type="entry name" value="P-loop containing nucleoside triphosphate hydrolases"/>
    <property type="match status" value="1"/>
</dbReference>
<dbReference type="InterPro" id="IPR000185">
    <property type="entry name" value="SecA"/>
</dbReference>
<gene>
    <name evidence="10" type="ORF">NVV43_30355</name>
</gene>
<dbReference type="GO" id="GO:0006886">
    <property type="term" value="P:intracellular protein transport"/>
    <property type="evidence" value="ECO:0007669"/>
    <property type="project" value="InterPro"/>
</dbReference>
<sequence>VLVGTTSVEKSEILSEMLKRRGLKHEVLNAKYHEKEAPIVAQAGQRGAVTIATNMAGRGTDILLGGNPAGIASSELHRR</sequence>
<evidence type="ECO:0000256" key="3">
    <source>
        <dbReference type="ARBA" id="ARBA00022741"/>
    </source>
</evidence>
<dbReference type="GO" id="GO:0005886">
    <property type="term" value="C:plasma membrane"/>
    <property type="evidence" value="ECO:0007669"/>
    <property type="project" value="TreeGrafter"/>
</dbReference>
<evidence type="ECO:0000256" key="1">
    <source>
        <dbReference type="ARBA" id="ARBA00022448"/>
    </source>
</evidence>
<dbReference type="Pfam" id="PF21090">
    <property type="entry name" value="P-loop_SecA"/>
    <property type="match status" value="1"/>
</dbReference>
<dbReference type="PROSITE" id="PS01312">
    <property type="entry name" value="SECA"/>
    <property type="match status" value="1"/>
</dbReference>
<evidence type="ECO:0000313" key="10">
    <source>
        <dbReference type="EMBL" id="MCR6679713.1"/>
    </source>
</evidence>
<evidence type="ECO:0000256" key="2">
    <source>
        <dbReference type="ARBA" id="ARBA00022475"/>
    </source>
</evidence>
<evidence type="ECO:0000259" key="9">
    <source>
        <dbReference type="PROSITE" id="PS51196"/>
    </source>
</evidence>
<dbReference type="PANTHER" id="PTHR30612">
    <property type="entry name" value="SECA INNER MEMBRANE COMPONENT OF SEC PROTEIN SECRETION SYSTEM"/>
    <property type="match status" value="1"/>
</dbReference>
<accession>A0AAW5MZS8</accession>
<keyword evidence="6" id="KW-1278">Translocase</keyword>
<organism evidence="10 11">
    <name type="scientific">Escherichia marmotae</name>
    <dbReference type="NCBI Taxonomy" id="1499973"/>
    <lineage>
        <taxon>Bacteria</taxon>
        <taxon>Pseudomonadati</taxon>
        <taxon>Pseudomonadota</taxon>
        <taxon>Gammaproteobacteria</taxon>
        <taxon>Enterobacterales</taxon>
        <taxon>Enterobacteriaceae</taxon>
        <taxon>Escherichia</taxon>
    </lineage>
</organism>
<dbReference type="InterPro" id="IPR014018">
    <property type="entry name" value="SecA_motor_DEAD"/>
</dbReference>
<dbReference type="GO" id="GO:0006605">
    <property type="term" value="P:protein targeting"/>
    <property type="evidence" value="ECO:0007669"/>
    <property type="project" value="InterPro"/>
</dbReference>
<evidence type="ECO:0000256" key="5">
    <source>
        <dbReference type="ARBA" id="ARBA00022927"/>
    </source>
</evidence>
<dbReference type="PANTHER" id="PTHR30612:SF0">
    <property type="entry name" value="CHLOROPLAST PROTEIN-TRANSPORTING ATPASE"/>
    <property type="match status" value="1"/>
</dbReference>
<evidence type="ECO:0000256" key="4">
    <source>
        <dbReference type="ARBA" id="ARBA00022840"/>
    </source>
</evidence>
<keyword evidence="1" id="KW-0813">Transport</keyword>
<keyword evidence="7" id="KW-0811">Translocation</keyword>
<dbReference type="GO" id="GO:0005829">
    <property type="term" value="C:cytosol"/>
    <property type="evidence" value="ECO:0007669"/>
    <property type="project" value="TreeGrafter"/>
</dbReference>
<keyword evidence="3" id="KW-0547">Nucleotide-binding</keyword>
<dbReference type="GO" id="GO:0005524">
    <property type="term" value="F:ATP binding"/>
    <property type="evidence" value="ECO:0007669"/>
    <property type="project" value="UniProtKB-KW"/>
</dbReference>
<name>A0AAW5MZS8_9ESCH</name>
<feature type="non-terminal residue" evidence="10">
    <location>
        <position position="1"/>
    </location>
</feature>
<dbReference type="EMBL" id="JANPXH010001661">
    <property type="protein sequence ID" value="MCR6679713.1"/>
    <property type="molecule type" value="Genomic_DNA"/>
</dbReference>